<feature type="compositionally biased region" description="Basic and acidic residues" evidence="4">
    <location>
        <begin position="235"/>
        <end position="257"/>
    </location>
</feature>
<organism evidence="6 7">
    <name type="scientific">Vespula squamosa</name>
    <name type="common">Southern yellow jacket</name>
    <name type="synonym">Wasp</name>
    <dbReference type="NCBI Taxonomy" id="30214"/>
    <lineage>
        <taxon>Eukaryota</taxon>
        <taxon>Metazoa</taxon>
        <taxon>Ecdysozoa</taxon>
        <taxon>Arthropoda</taxon>
        <taxon>Hexapoda</taxon>
        <taxon>Insecta</taxon>
        <taxon>Pterygota</taxon>
        <taxon>Neoptera</taxon>
        <taxon>Endopterygota</taxon>
        <taxon>Hymenoptera</taxon>
        <taxon>Apocrita</taxon>
        <taxon>Aculeata</taxon>
        <taxon>Vespoidea</taxon>
        <taxon>Vespidae</taxon>
        <taxon>Vespinae</taxon>
        <taxon>Vespula</taxon>
    </lineage>
</organism>
<evidence type="ECO:0000313" key="7">
    <source>
        <dbReference type="Proteomes" id="UP001607302"/>
    </source>
</evidence>
<feature type="region of interest" description="Disordered" evidence="4">
    <location>
        <begin position="125"/>
        <end position="159"/>
    </location>
</feature>
<feature type="compositionally biased region" description="Low complexity" evidence="4">
    <location>
        <begin position="402"/>
        <end position="424"/>
    </location>
</feature>
<dbReference type="Pfam" id="PF21022">
    <property type="entry name" value="Rap-GAP_dimer"/>
    <property type="match status" value="1"/>
</dbReference>
<feature type="compositionally biased region" description="Low complexity" evidence="4">
    <location>
        <begin position="602"/>
        <end position="620"/>
    </location>
</feature>
<dbReference type="SMART" id="SM00225">
    <property type="entry name" value="BTB"/>
    <property type="match status" value="1"/>
</dbReference>
<evidence type="ECO:0000259" key="5">
    <source>
        <dbReference type="PROSITE" id="PS50085"/>
    </source>
</evidence>
<feature type="compositionally biased region" description="Basic and acidic residues" evidence="4">
    <location>
        <begin position="545"/>
        <end position="555"/>
    </location>
</feature>
<feature type="compositionally biased region" description="Polar residues" evidence="4">
    <location>
        <begin position="336"/>
        <end position="348"/>
    </location>
</feature>
<feature type="compositionally biased region" description="Low complexity" evidence="4">
    <location>
        <begin position="454"/>
        <end position="484"/>
    </location>
</feature>
<keyword evidence="7" id="KW-1185">Reference proteome</keyword>
<feature type="region of interest" description="Disordered" evidence="4">
    <location>
        <begin position="202"/>
        <end position="424"/>
    </location>
</feature>
<dbReference type="InterPro" id="IPR000210">
    <property type="entry name" value="BTB/POZ_dom"/>
</dbReference>
<dbReference type="SUPFAM" id="SSF111347">
    <property type="entry name" value="Rap/Ran-GAP"/>
    <property type="match status" value="1"/>
</dbReference>
<sequence length="1794" mass="204253">MDDFPLNPNFRQRIRNFLQGWSNVITGSIRFLKCYYQSATRLTEGKKKEKKKELEDEERRFIVDRLCRLKPSPRFFFFIFRTMTAICFVCNLPILSHQVGLIWQGGNGWDDLMREQVEETTLRQRLGTGRRDSATQITSISPPNEIQESSPTNQRRRRSSLAQLTDIIREWGGGGTGGKSGRGSKLYRRETLADIAKSLPWSRQTTSDASHLASLRKKRENSEDSGIRSQASTRSRKDSTISDFKSDLARLWSKRDVQPQQPPTVISPTPRRGFDSIVGSGESARSRRDSIIAGQIPSPSERRHNCRHHKRRQSQQSQQSVEGVGVTPTKYYINDQRPSASSTDSGASNIARDHTDTRRNSTDKSERSSSFESKSQTPMLSTETKASTPTTLSMTIDGKAMTSTATETKTSSVTTGTTMSSTLTVNARPSPEVKTLTLEPSVNTPAIIMSSVTPPTVSPVTGSSLPLPGTSTTGSSSPVGSPSVNAAHPLLATRRDSTTQCYYKGKEASPNKLSKLTRQAAAIDESVPPVGRRGSQPTLSPDPDDGGRKARRDSLSPDSASYPRRRDSKSHLSPDRTVDKRDISPSRQKKAQLRRQSTSYAQPQRSPSGSSCSSRDPSPCARAPLQHSQTMRRQSTTTEEILIARGFRRQSTTEEMIRCRNFRRQSSQNEDTVGHPYQVQRYRGRRDSSAQITDGTFATMTVETSSTFFDSSTQTENNKGIRVMEKRTRLVKEGLCTDHLPYEDISFEIFVDMVFLRIHIKGRMLKYLNQDKRSLCVWGGGEEDNDRKRKEEEVEEGEEKEKKEKEDEGEVPINLNRHCEVEPSSLYDNNHYHEECLKCNSCGVNLTGINQKRARRFKNQILCDLHFADVALMECSDFMQLLRSFKPHSLGNAVARRKSSNTLIFLLPSQACSDEFCQEYPHNFIPAPGYWIECSRQQITTDLSNERSVRDGIDPDEIEDNQFSLSEEREFETNDVLKKKTAIEEQWEKYQCFELTSVEQETYEKYFYASEHWNYFTNDEDLGPVILSIKQETLNGRDQFRILVRAISYTVHGLIPASCVFADRVLGNMSRTPIFLFSRYNREEVVRSLGKEVNINPPLTLGQLPDTPEELLKLDQAFIKSEVKVGVIYVREEQCTEEEILDNNENSPLFEEFLQILGDKVRLKGFDKYKGGLDTVHNLTGIYSVYTNWRGIEIMFHVSTLLPYEKHDTQKLQRKRHIGNDIVCVVFLEADKTRFNPACIKSHFLHTFILVRVSPAAQTKSPQKEVTKYEVSVVTRDEVGAYKPYLWEQSVFEKGPMFREWILTKIVNGERASYSAPKFARMQERTRSQMMEDIVTNLINHAETGQIPKPYRRGSWRPIGHMRPFSPLLDSVRDKFEDYDQLAKDFTKVFLNNTENVSLNANLFDVSFLVPGQQKQKVRFIGVRAILAVRSRVFQEMLYGIQAGFGSPQVPVAELLARPAPTLLSPQKPKSSNFLQVPDMESPRPKSVPSSPMVKRAISRLGTITAGWGRSIRKHGSNTLQSEDRKRWASSQDCSNKDAKDKDKAAEYLAVPRLSVYADAQKVDRAKLAQTEFDVIEFDPETFRILLDYLHTGSCPLTCSNIPGLICAAEHYDLPELLQACFHHAKQYLRIEIVCVMLCALENYYWRYTSANDLIDMILAFVKTRAYQLFQNPDFLTLSESMVQTIMSSRPEVAEIKKFEAMLKWANHRIKTKPTKLDPKLEFKCIMERLCNDINLYRIPPQELVRIVLPSKAIDNELILKTLMVQAKSGIYRNVDSYLEAYQENIQNQESFDY</sequence>
<proteinExistence type="predicted"/>
<dbReference type="PROSITE" id="PS50085">
    <property type="entry name" value="RAPGAP"/>
    <property type="match status" value="1"/>
</dbReference>
<evidence type="ECO:0000256" key="2">
    <source>
        <dbReference type="ARBA" id="ARBA00022553"/>
    </source>
</evidence>
<dbReference type="PANTHER" id="PTHR15711">
    <property type="entry name" value="RAP GTPASE-ACTIVATING PROTEIN"/>
    <property type="match status" value="1"/>
</dbReference>
<dbReference type="FunFam" id="3.40.50.11210:FF:000002">
    <property type="entry name" value="Signal-induced proliferation-associated 1-like protein 1"/>
    <property type="match status" value="1"/>
</dbReference>
<feature type="region of interest" description="Disordered" evidence="4">
    <location>
        <begin position="1513"/>
        <end position="1539"/>
    </location>
</feature>
<feature type="compositionally biased region" description="Basic and acidic residues" evidence="4">
    <location>
        <begin position="351"/>
        <end position="369"/>
    </location>
</feature>
<dbReference type="Proteomes" id="UP001607302">
    <property type="component" value="Unassembled WGS sequence"/>
</dbReference>
<dbReference type="InterPro" id="IPR035974">
    <property type="entry name" value="Rap/Ran-GAP_sf"/>
</dbReference>
<evidence type="ECO:0000256" key="4">
    <source>
        <dbReference type="SAM" id="MobiDB-lite"/>
    </source>
</evidence>
<feature type="domain" description="Rap-GAP" evidence="5">
    <location>
        <begin position="1111"/>
        <end position="1334"/>
    </location>
</feature>
<keyword evidence="1" id="KW-0343">GTPase activation</keyword>
<keyword evidence="3" id="KW-0175">Coiled coil</keyword>
<feature type="compositionally biased region" description="Polar residues" evidence="4">
    <location>
        <begin position="626"/>
        <end position="639"/>
    </location>
</feature>
<feature type="compositionally biased region" description="Polar residues" evidence="4">
    <location>
        <begin position="1464"/>
        <end position="1475"/>
    </location>
</feature>
<dbReference type="Pfam" id="PF00651">
    <property type="entry name" value="BTB"/>
    <property type="match status" value="1"/>
</dbReference>
<feature type="region of interest" description="Disordered" evidence="4">
    <location>
        <begin position="454"/>
        <end position="492"/>
    </location>
</feature>
<dbReference type="InterPro" id="IPR000331">
    <property type="entry name" value="Rap/Ran_GAP_dom"/>
</dbReference>
<dbReference type="Gene3D" id="6.10.140.210">
    <property type="match status" value="1"/>
</dbReference>
<reference evidence="6 7" key="1">
    <citation type="journal article" date="2024" name="Ann. Entomol. Soc. Am.">
        <title>Genomic analyses of the southern and eastern yellowjacket wasps (Hymenoptera: Vespidae) reveal evolutionary signatures of social life.</title>
        <authorList>
            <person name="Catto M.A."/>
            <person name="Caine P.B."/>
            <person name="Orr S.E."/>
            <person name="Hunt B.G."/>
            <person name="Goodisman M.A.D."/>
        </authorList>
    </citation>
    <scope>NUCLEOTIDE SEQUENCE [LARGE SCALE GENOMIC DNA]</scope>
    <source>
        <strain evidence="6">233</strain>
        <tissue evidence="6">Head and thorax</tissue>
    </source>
</reference>
<dbReference type="PANTHER" id="PTHR15711:SF25">
    <property type="entry name" value="RADISH, ISOFORM I"/>
    <property type="match status" value="1"/>
</dbReference>
<dbReference type="SUPFAM" id="SSF54695">
    <property type="entry name" value="POZ domain"/>
    <property type="match status" value="1"/>
</dbReference>
<protein>
    <recommendedName>
        <fullName evidence="5">Rap-GAP domain-containing protein</fullName>
    </recommendedName>
</protein>
<dbReference type="Gene3D" id="3.30.710.10">
    <property type="entry name" value="Potassium Channel Kv1.1, Chain A"/>
    <property type="match status" value="1"/>
</dbReference>
<evidence type="ECO:0000256" key="3">
    <source>
        <dbReference type="ARBA" id="ARBA00023054"/>
    </source>
</evidence>
<feature type="region of interest" description="Disordered" evidence="4">
    <location>
        <begin position="782"/>
        <end position="809"/>
    </location>
</feature>
<evidence type="ECO:0000313" key="6">
    <source>
        <dbReference type="EMBL" id="KAL2729629.1"/>
    </source>
</evidence>
<evidence type="ECO:0000256" key="1">
    <source>
        <dbReference type="ARBA" id="ARBA00022468"/>
    </source>
</evidence>
<dbReference type="CDD" id="cd08368">
    <property type="entry name" value="LIM"/>
    <property type="match status" value="1"/>
</dbReference>
<dbReference type="Gene3D" id="3.40.50.11210">
    <property type="entry name" value="Rap/Ran-GAP"/>
    <property type="match status" value="1"/>
</dbReference>
<feature type="region of interest" description="Disordered" evidence="4">
    <location>
        <begin position="523"/>
        <end position="640"/>
    </location>
</feature>
<feature type="compositionally biased region" description="Basic and acidic residues" evidence="4">
    <location>
        <begin position="569"/>
        <end position="584"/>
    </location>
</feature>
<comment type="caution">
    <text evidence="6">The sequence shown here is derived from an EMBL/GenBank/DDBJ whole genome shotgun (WGS) entry which is preliminary data.</text>
</comment>
<dbReference type="Gene3D" id="1.25.40.420">
    <property type="match status" value="1"/>
</dbReference>
<feature type="compositionally biased region" description="Polar residues" evidence="4">
    <location>
        <begin position="376"/>
        <end position="394"/>
    </location>
</feature>
<dbReference type="Pfam" id="PF02145">
    <property type="entry name" value="Rap_GAP"/>
    <property type="match status" value="1"/>
</dbReference>
<keyword evidence="2" id="KW-0597">Phosphoprotein</keyword>
<dbReference type="InterPro" id="IPR050989">
    <property type="entry name" value="Rap1_Ran_GAP"/>
</dbReference>
<dbReference type="EMBL" id="JAUDFV010000130">
    <property type="protein sequence ID" value="KAL2729629.1"/>
    <property type="molecule type" value="Genomic_DNA"/>
</dbReference>
<dbReference type="GO" id="GO:0005096">
    <property type="term" value="F:GTPase activator activity"/>
    <property type="evidence" value="ECO:0007669"/>
    <property type="project" value="UniProtKB-KW"/>
</dbReference>
<dbReference type="InterPro" id="IPR011333">
    <property type="entry name" value="SKP1/BTB/POZ_sf"/>
</dbReference>
<feature type="region of interest" description="Disordered" evidence="4">
    <location>
        <begin position="1462"/>
        <end position="1492"/>
    </location>
</feature>
<name>A0ABD2BA95_VESSQ</name>
<feature type="compositionally biased region" description="Polar residues" evidence="4">
    <location>
        <begin position="134"/>
        <end position="153"/>
    </location>
</feature>
<feature type="compositionally biased region" description="Basic residues" evidence="4">
    <location>
        <begin position="304"/>
        <end position="313"/>
    </location>
</feature>
<gene>
    <name evidence="6" type="ORF">V1478_005919</name>
</gene>
<accession>A0ABD2BA95</accession>